<dbReference type="OrthoDB" id="5191168at2"/>
<organism evidence="2 3">
    <name type="scientific">Geodermatophilus normandii</name>
    <dbReference type="NCBI Taxonomy" id="1137989"/>
    <lineage>
        <taxon>Bacteria</taxon>
        <taxon>Bacillati</taxon>
        <taxon>Actinomycetota</taxon>
        <taxon>Actinomycetes</taxon>
        <taxon>Geodermatophilales</taxon>
        <taxon>Geodermatophilaceae</taxon>
        <taxon>Geodermatophilus</taxon>
    </lineage>
</organism>
<accession>A0A317QTQ0</accession>
<gene>
    <name evidence="2" type="ORF">JD79_04316</name>
</gene>
<protein>
    <recommendedName>
        <fullName evidence="4">Ig-like domain-containing protein</fullName>
    </recommendedName>
</protein>
<evidence type="ECO:0000313" key="3">
    <source>
        <dbReference type="Proteomes" id="UP000246661"/>
    </source>
</evidence>
<dbReference type="EMBL" id="QGTX01000001">
    <property type="protein sequence ID" value="PWW25120.1"/>
    <property type="molecule type" value="Genomic_DNA"/>
</dbReference>
<evidence type="ECO:0000256" key="1">
    <source>
        <dbReference type="SAM" id="SignalP"/>
    </source>
</evidence>
<dbReference type="Proteomes" id="UP000246661">
    <property type="component" value="Unassembled WGS sequence"/>
</dbReference>
<proteinExistence type="predicted"/>
<feature type="chain" id="PRO_5016435073" description="Ig-like domain-containing protein" evidence="1">
    <location>
        <begin position="28"/>
        <end position="189"/>
    </location>
</feature>
<reference evidence="3" key="1">
    <citation type="submission" date="2018-05" db="EMBL/GenBank/DDBJ databases">
        <authorList>
            <person name="Klenk H.-P."/>
            <person name="Huntemann M."/>
            <person name="Clum A."/>
            <person name="Pillay M."/>
            <person name="Palaniappan K."/>
            <person name="Varghese N."/>
            <person name="Mikhailova N."/>
            <person name="Stamatis D."/>
            <person name="Reddy T."/>
            <person name="Daum C."/>
            <person name="Shapiro N."/>
            <person name="Ivanova N."/>
            <person name="Kyrpides N."/>
            <person name="Woyke T."/>
        </authorList>
    </citation>
    <scope>NUCLEOTIDE SEQUENCE [LARGE SCALE GENOMIC DNA]</scope>
    <source>
        <strain evidence="3">DSM 45417</strain>
    </source>
</reference>
<dbReference type="RefSeq" id="WP_110007140.1">
    <property type="nucleotide sequence ID" value="NZ_QGTX01000001.1"/>
</dbReference>
<feature type="signal peptide" evidence="1">
    <location>
        <begin position="1"/>
        <end position="27"/>
    </location>
</feature>
<keyword evidence="3" id="KW-1185">Reference proteome</keyword>
<evidence type="ECO:0008006" key="4">
    <source>
        <dbReference type="Google" id="ProtNLM"/>
    </source>
</evidence>
<name>A0A317QTQ0_9ACTN</name>
<dbReference type="AlphaFoldDB" id="A0A317QTQ0"/>
<comment type="caution">
    <text evidence="2">The sequence shown here is derived from an EMBL/GenBank/DDBJ whole genome shotgun (WGS) entry which is preliminary data.</text>
</comment>
<evidence type="ECO:0000313" key="2">
    <source>
        <dbReference type="EMBL" id="PWW25120.1"/>
    </source>
</evidence>
<keyword evidence="1" id="KW-0732">Signal</keyword>
<sequence>MRTRTAGALTLLLAAGTLGALTGTAGAAPPAGAGTENTTTGSATAFPLVGGAGVFLTAYDPDGEAPLTVPEVFAGSYECFADESLPADFRGLGSVSTAGTTGVTCFADGLPDLTGTLTVDVQWRGRGPATEQPEPPFPTECDLRVLIRQADVTGSIALEIPALGIDATTDLVGVPGDIRTALSNCAAPH</sequence>